<dbReference type="OrthoDB" id="5848772at2759"/>
<evidence type="ECO:0000313" key="2">
    <source>
        <dbReference type="EMBL" id="ETN83182.1"/>
    </source>
</evidence>
<protein>
    <recommendedName>
        <fullName evidence="1">Tudor-knot domain-containing protein</fullName>
    </recommendedName>
</protein>
<accession>W2TQ72</accession>
<dbReference type="InterPro" id="IPR025995">
    <property type="entry name" value="Tudor-knot"/>
</dbReference>
<dbReference type="AlphaFoldDB" id="W2TQ72"/>
<feature type="domain" description="Tudor-knot" evidence="1">
    <location>
        <begin position="40"/>
        <end position="92"/>
    </location>
</feature>
<evidence type="ECO:0000313" key="3">
    <source>
        <dbReference type="Proteomes" id="UP000053676"/>
    </source>
</evidence>
<dbReference type="STRING" id="51031.W2TQ72"/>
<keyword evidence="3" id="KW-1185">Reference proteome</keyword>
<dbReference type="Pfam" id="PF11717">
    <property type="entry name" value="Tudor-knot"/>
    <property type="match status" value="1"/>
</dbReference>
<gene>
    <name evidence="2" type="ORF">NECAME_07542</name>
</gene>
<organism evidence="2 3">
    <name type="scientific">Necator americanus</name>
    <name type="common">Human hookworm</name>
    <dbReference type="NCBI Taxonomy" id="51031"/>
    <lineage>
        <taxon>Eukaryota</taxon>
        <taxon>Metazoa</taxon>
        <taxon>Ecdysozoa</taxon>
        <taxon>Nematoda</taxon>
        <taxon>Chromadorea</taxon>
        <taxon>Rhabditida</taxon>
        <taxon>Rhabditina</taxon>
        <taxon>Rhabditomorpha</taxon>
        <taxon>Strongyloidea</taxon>
        <taxon>Ancylostomatidae</taxon>
        <taxon>Bunostominae</taxon>
        <taxon>Necator</taxon>
    </lineage>
</organism>
<dbReference type="EMBL" id="KI658281">
    <property type="protein sequence ID" value="ETN83182.1"/>
    <property type="molecule type" value="Genomic_DNA"/>
</dbReference>
<evidence type="ECO:0000259" key="1">
    <source>
        <dbReference type="Pfam" id="PF11717"/>
    </source>
</evidence>
<name>W2TQ72_NECAM</name>
<dbReference type="InterPro" id="IPR016197">
    <property type="entry name" value="Chromo-like_dom_sf"/>
</dbReference>
<dbReference type="KEGG" id="nai:NECAME_07542"/>
<proteinExistence type="predicted"/>
<dbReference type="SUPFAM" id="SSF54160">
    <property type="entry name" value="Chromo domain-like"/>
    <property type="match status" value="1"/>
</dbReference>
<dbReference type="Proteomes" id="UP000053676">
    <property type="component" value="Unassembled WGS sequence"/>
</dbReference>
<sequence>MKREKLPSIWNSASWNDGVTRLFIVRITFWTFMLNGEEIAVGNSYLVRGRRGRWRSATVLDKREQKNGGIECYVHFDGDDRRLDQWVELAKVKPRSQRFKHMLPICESREKRVRKTKESSPNSLVIDYSDVLEEEHKEVTKVKYIEVVRFGEFEIDTW</sequence>
<dbReference type="Gene3D" id="2.30.30.140">
    <property type="match status" value="1"/>
</dbReference>
<reference evidence="3" key="1">
    <citation type="journal article" date="2014" name="Nat. Genet.">
        <title>Genome of the human hookworm Necator americanus.</title>
        <authorList>
            <person name="Tang Y.T."/>
            <person name="Gao X."/>
            <person name="Rosa B.A."/>
            <person name="Abubucker S."/>
            <person name="Hallsworth-Pepin K."/>
            <person name="Martin J."/>
            <person name="Tyagi R."/>
            <person name="Heizer E."/>
            <person name="Zhang X."/>
            <person name="Bhonagiri-Palsikar V."/>
            <person name="Minx P."/>
            <person name="Warren W.C."/>
            <person name="Wang Q."/>
            <person name="Zhan B."/>
            <person name="Hotez P.J."/>
            <person name="Sternberg P.W."/>
            <person name="Dougall A."/>
            <person name="Gaze S.T."/>
            <person name="Mulvenna J."/>
            <person name="Sotillo J."/>
            <person name="Ranganathan S."/>
            <person name="Rabelo E.M."/>
            <person name="Wilson R.K."/>
            <person name="Felgner P.L."/>
            <person name="Bethony J."/>
            <person name="Hawdon J.M."/>
            <person name="Gasser R.B."/>
            <person name="Loukas A."/>
            <person name="Mitreva M."/>
        </authorList>
    </citation>
    <scope>NUCLEOTIDE SEQUENCE [LARGE SCALE GENOMIC DNA]</scope>
</reference>